<reference evidence="2 3" key="1">
    <citation type="submission" date="2013-05" db="EMBL/GenBank/DDBJ databases">
        <title>Genome assembly of Chondromyces apiculatus DSM 436.</title>
        <authorList>
            <person name="Sharma G."/>
            <person name="Khatri I."/>
            <person name="Kaur C."/>
            <person name="Mayilraj S."/>
            <person name="Subramanian S."/>
        </authorList>
    </citation>
    <scope>NUCLEOTIDE SEQUENCE [LARGE SCALE GENOMIC DNA]</scope>
    <source>
        <strain evidence="2 3">DSM 436</strain>
    </source>
</reference>
<evidence type="ECO:0000313" key="3">
    <source>
        <dbReference type="Proteomes" id="UP000019678"/>
    </source>
</evidence>
<dbReference type="STRING" id="1192034.CAP_2569"/>
<organism evidence="2 3">
    <name type="scientific">Chondromyces apiculatus DSM 436</name>
    <dbReference type="NCBI Taxonomy" id="1192034"/>
    <lineage>
        <taxon>Bacteria</taxon>
        <taxon>Pseudomonadati</taxon>
        <taxon>Myxococcota</taxon>
        <taxon>Polyangia</taxon>
        <taxon>Polyangiales</taxon>
        <taxon>Polyangiaceae</taxon>
        <taxon>Chondromyces</taxon>
    </lineage>
</organism>
<dbReference type="AlphaFoldDB" id="A0A017THF7"/>
<dbReference type="Proteomes" id="UP000019678">
    <property type="component" value="Unassembled WGS sequence"/>
</dbReference>
<gene>
    <name evidence="2" type="ORF">CAP_2569</name>
</gene>
<accession>A0A017THF7</accession>
<feature type="region of interest" description="Disordered" evidence="1">
    <location>
        <begin position="1"/>
        <end position="78"/>
    </location>
</feature>
<proteinExistence type="predicted"/>
<protein>
    <submittedName>
        <fullName evidence="2">Uncharacterized protein</fullName>
    </submittedName>
</protein>
<evidence type="ECO:0000256" key="1">
    <source>
        <dbReference type="SAM" id="MobiDB-lite"/>
    </source>
</evidence>
<name>A0A017THF7_9BACT</name>
<dbReference type="RefSeq" id="WP_044234901.1">
    <property type="nucleotide sequence ID" value="NZ_ASRX01000002.1"/>
</dbReference>
<sequence>MNTAPGIENQRSPGVASQRHPSGVASQRHLSGVASQRHPARVEPQPTLPSTLRPRDDGRPIAPQEPSPFPRGTEVGRHEQLHVVPGRGGRIYRASVSVTFTEPIEELAHIIQPQFWSQCILQVKKVEFIDPAEPPHGNQWKAQIREFVSLLNPLAPDAVDLDCRLDVAYEHHPGIAATTTYRLQRNGSEHVDLNQGKLTIRALLPDVSVVTLQKELRLKPGSALVEQLFALDPRGLDRMLRFWLLDVPSRCGSPQHPPFSMP</sequence>
<evidence type="ECO:0000313" key="2">
    <source>
        <dbReference type="EMBL" id="EYF08708.1"/>
    </source>
</evidence>
<dbReference type="EMBL" id="ASRX01000002">
    <property type="protein sequence ID" value="EYF08708.1"/>
    <property type="molecule type" value="Genomic_DNA"/>
</dbReference>
<keyword evidence="3" id="KW-1185">Reference proteome</keyword>
<comment type="caution">
    <text evidence="2">The sequence shown here is derived from an EMBL/GenBank/DDBJ whole genome shotgun (WGS) entry which is preliminary data.</text>
</comment>